<reference evidence="2" key="1">
    <citation type="submission" date="2020-04" db="EMBL/GenBank/DDBJ databases">
        <authorList>
            <person name="Chiriac C."/>
            <person name="Salcher M."/>
            <person name="Ghai R."/>
            <person name="Kavagutti S V."/>
        </authorList>
    </citation>
    <scope>NUCLEOTIDE SEQUENCE</scope>
</reference>
<evidence type="ECO:0000256" key="1">
    <source>
        <dbReference type="SAM" id="Coils"/>
    </source>
</evidence>
<name>A0A6J5L7G0_9CAUD</name>
<feature type="coiled-coil region" evidence="1">
    <location>
        <begin position="23"/>
        <end position="125"/>
    </location>
</feature>
<gene>
    <name evidence="2" type="ORF">UFOVP116_424</name>
</gene>
<feature type="coiled-coil region" evidence="1">
    <location>
        <begin position="231"/>
        <end position="272"/>
    </location>
</feature>
<accession>A0A6J5L7G0</accession>
<feature type="coiled-coil region" evidence="1">
    <location>
        <begin position="152"/>
        <end position="206"/>
    </location>
</feature>
<sequence length="366" mass="41370">MLNAISPLVESGIINEETRKAISEAWDSQLSEAKEQIRSQLREEFANRYEHDKTAMVAAVDKMVTESLTTELQEFQHDKQALAEDRVATKAKLLESAGKFDKFLIAKLTEEISELRKERKMQESATYKLDQFVKSQLAEEIADFHSDKKALVETKVKLVAEAKRKLAEVQQKFIARSSKLVKEMVTSSLSSEMSHLKEDIQAARENMFGRRLFEAFASEFAVTHLNEHREMAKLTSVIAEKEKAVMESQKQMSQLKESLATKDREIKKIKESADRSSKMGALLKTLNKEKATVMGDLLESVQTDKLQAAFDKYLPAVLGQGAVKRVEKMQLTESHVEVTGDKTAKTTTEDKVDNNVVELRRLAGLK</sequence>
<evidence type="ECO:0000313" key="2">
    <source>
        <dbReference type="EMBL" id="CAB4130374.1"/>
    </source>
</evidence>
<protein>
    <submittedName>
        <fullName evidence="2">Uncharacterized protein</fullName>
    </submittedName>
</protein>
<dbReference type="EMBL" id="LR796237">
    <property type="protein sequence ID" value="CAB4130374.1"/>
    <property type="molecule type" value="Genomic_DNA"/>
</dbReference>
<proteinExistence type="predicted"/>
<organism evidence="2">
    <name type="scientific">uncultured Caudovirales phage</name>
    <dbReference type="NCBI Taxonomy" id="2100421"/>
    <lineage>
        <taxon>Viruses</taxon>
        <taxon>Duplodnaviria</taxon>
        <taxon>Heunggongvirae</taxon>
        <taxon>Uroviricota</taxon>
        <taxon>Caudoviricetes</taxon>
        <taxon>Peduoviridae</taxon>
        <taxon>Maltschvirus</taxon>
        <taxon>Maltschvirus maltsch</taxon>
    </lineage>
</organism>
<keyword evidence="1" id="KW-0175">Coiled coil</keyword>